<dbReference type="InterPro" id="IPR036047">
    <property type="entry name" value="F-box-like_dom_sf"/>
</dbReference>
<name>A0AAD6XXK5_9AGAR</name>
<comment type="caution">
    <text evidence="3">The sequence shown here is derived from an EMBL/GenBank/DDBJ whole genome shotgun (WGS) entry which is preliminary data.</text>
</comment>
<feature type="region of interest" description="Disordered" evidence="1">
    <location>
        <begin position="75"/>
        <end position="94"/>
    </location>
</feature>
<evidence type="ECO:0000313" key="4">
    <source>
        <dbReference type="Proteomes" id="UP001219525"/>
    </source>
</evidence>
<evidence type="ECO:0000256" key="1">
    <source>
        <dbReference type="SAM" id="MobiDB-lite"/>
    </source>
</evidence>
<feature type="region of interest" description="Disordered" evidence="1">
    <location>
        <begin position="1"/>
        <end position="22"/>
    </location>
</feature>
<sequence length="662" mass="73732">MATQMDVSPVTRGVEPKARRSVKTSRVSNVKVIDVWRNDEGTIMEENFKRCQFSGRRVEEKLRARFGTITVDQARPNIQDSSPDRLMTSTRDRDVDSEKSTVLPVCVMTKVSVRDADGLTFTGMSPACRHTILRAAIKVPAPDRMIGNDSVSRVTVRFKRFMSQCLTVLRLSFGTGSPSRLAQQQPIKRIDLPTELWLAIFDLLDASTFVSLSRVNRHFNALAVPLYLAQHGTSAADLAAGRLRISSSIIPVLHTAFFLPHIKDITGTVYGLDRVHVLRYLRLLLTRQTFIDQIQLKFNYIPDDYSLQWKFMQGKICDLLNGILSARKALVAVGGRMLFVSGPQNDTPWSVVPQAVAPPPGIRGIIARLFKERQPANLDVIFVGRGDINGTTIRDNYKLPYLDTLDVVYPPSRAWTVVVLNKFQFSRLSLHPALTAADWACVLPLLDLPSLRELSMGSQTYTTSCIELLDVAMADLHAFLTRHASINYLQYTPQLPSAPLTPPGFSLTSFRRLTHLTTTPAHLLILRHVPDIILMSLFVLRLLPPASIPADTVKRDFMAVLRLLATPAESSDVRSSTLCLHFPAAWITPPPAGLAIECVKRLLIWGCEGALDVRALAAFVVPFAAGSMRVDLYDVQGQALREALREAVPWLESARCHSYYSN</sequence>
<keyword evidence="4" id="KW-1185">Reference proteome</keyword>
<dbReference type="InterPro" id="IPR001810">
    <property type="entry name" value="F-box_dom"/>
</dbReference>
<accession>A0AAD6XXK5</accession>
<feature type="domain" description="F-box" evidence="2">
    <location>
        <begin position="186"/>
        <end position="222"/>
    </location>
</feature>
<dbReference type="Gene3D" id="1.20.1280.50">
    <property type="match status" value="1"/>
</dbReference>
<protein>
    <recommendedName>
        <fullName evidence="2">F-box domain-containing protein</fullName>
    </recommendedName>
</protein>
<dbReference type="Proteomes" id="UP001219525">
    <property type="component" value="Unassembled WGS sequence"/>
</dbReference>
<dbReference type="Pfam" id="PF12937">
    <property type="entry name" value="F-box-like"/>
    <property type="match status" value="1"/>
</dbReference>
<proteinExistence type="predicted"/>
<dbReference type="EMBL" id="JARJCW010000170">
    <property type="protein sequence ID" value="KAJ7189652.1"/>
    <property type="molecule type" value="Genomic_DNA"/>
</dbReference>
<dbReference type="CDD" id="cd09917">
    <property type="entry name" value="F-box_SF"/>
    <property type="match status" value="1"/>
</dbReference>
<reference evidence="3" key="1">
    <citation type="submission" date="2023-03" db="EMBL/GenBank/DDBJ databases">
        <title>Massive genome expansion in bonnet fungi (Mycena s.s.) driven by repeated elements and novel gene families across ecological guilds.</title>
        <authorList>
            <consortium name="Lawrence Berkeley National Laboratory"/>
            <person name="Harder C.B."/>
            <person name="Miyauchi S."/>
            <person name="Viragh M."/>
            <person name="Kuo A."/>
            <person name="Thoen E."/>
            <person name="Andreopoulos B."/>
            <person name="Lu D."/>
            <person name="Skrede I."/>
            <person name="Drula E."/>
            <person name="Henrissat B."/>
            <person name="Morin E."/>
            <person name="Kohler A."/>
            <person name="Barry K."/>
            <person name="LaButti K."/>
            <person name="Morin E."/>
            <person name="Salamov A."/>
            <person name="Lipzen A."/>
            <person name="Mereny Z."/>
            <person name="Hegedus B."/>
            <person name="Baldrian P."/>
            <person name="Stursova M."/>
            <person name="Weitz H."/>
            <person name="Taylor A."/>
            <person name="Grigoriev I.V."/>
            <person name="Nagy L.G."/>
            <person name="Martin F."/>
            <person name="Kauserud H."/>
        </authorList>
    </citation>
    <scope>NUCLEOTIDE SEQUENCE</scope>
    <source>
        <strain evidence="3">9144</strain>
    </source>
</reference>
<dbReference type="SUPFAM" id="SSF81383">
    <property type="entry name" value="F-box domain"/>
    <property type="match status" value="1"/>
</dbReference>
<organism evidence="3 4">
    <name type="scientific">Mycena pura</name>
    <dbReference type="NCBI Taxonomy" id="153505"/>
    <lineage>
        <taxon>Eukaryota</taxon>
        <taxon>Fungi</taxon>
        <taxon>Dikarya</taxon>
        <taxon>Basidiomycota</taxon>
        <taxon>Agaricomycotina</taxon>
        <taxon>Agaricomycetes</taxon>
        <taxon>Agaricomycetidae</taxon>
        <taxon>Agaricales</taxon>
        <taxon>Marasmiineae</taxon>
        <taxon>Mycenaceae</taxon>
        <taxon>Mycena</taxon>
    </lineage>
</organism>
<dbReference type="AlphaFoldDB" id="A0AAD6XXK5"/>
<evidence type="ECO:0000259" key="2">
    <source>
        <dbReference type="PROSITE" id="PS50181"/>
    </source>
</evidence>
<dbReference type="PROSITE" id="PS50181">
    <property type="entry name" value="FBOX"/>
    <property type="match status" value="1"/>
</dbReference>
<evidence type="ECO:0000313" key="3">
    <source>
        <dbReference type="EMBL" id="KAJ7189652.1"/>
    </source>
</evidence>
<gene>
    <name evidence="3" type="ORF">GGX14DRAFT_408639</name>
</gene>